<dbReference type="AlphaFoldDB" id="A0A1H7N4U9"/>
<proteinExistence type="predicted"/>
<reference evidence="1 2" key="1">
    <citation type="submission" date="2016-10" db="EMBL/GenBank/DDBJ databases">
        <authorList>
            <person name="de Groot N.N."/>
        </authorList>
    </citation>
    <scope>NUCLEOTIDE SEQUENCE [LARGE SCALE GENOMIC DNA]</scope>
    <source>
        <strain evidence="1 2">CDM_5</strain>
    </source>
</reference>
<name>A0A1H7N4U9_HALLR</name>
<evidence type="ECO:0000313" key="1">
    <source>
        <dbReference type="EMBL" id="SEL17975.1"/>
    </source>
</evidence>
<evidence type="ECO:0008006" key="3">
    <source>
        <dbReference type="Google" id="ProtNLM"/>
    </source>
</evidence>
<dbReference type="Proteomes" id="UP000183894">
    <property type="component" value="Unassembled WGS sequence"/>
</dbReference>
<dbReference type="EMBL" id="FOAD01000003">
    <property type="protein sequence ID" value="SEL17975.1"/>
    <property type="molecule type" value="Genomic_DNA"/>
</dbReference>
<dbReference type="RefSeq" id="WP_074793219.1">
    <property type="nucleotide sequence ID" value="NZ_FOAD01000003.1"/>
</dbReference>
<sequence length="218" mass="24530">MSTAHDAPQDETDGFGWNITFSAPEVIVREEDGFNEYGVREHDDGSIDVIFAAMEPGERKGIRVTEAFLRRVASHNYRDRLPLQFDHSRSQRANVGWIDPANIKFADGFLKVMAHIPNTGSQIRTDTIADFTHDPPAITDGSVGFDFRSIKVERSNHPKDKPEFKDARLQEFSLTPFPAGYDNGGLSPQFSESVDSFMTPNTPEWGESCLLARPYRIH</sequence>
<dbReference type="OrthoDB" id="198966at2157"/>
<protein>
    <recommendedName>
        <fullName evidence="3">Phage prohead protease, HK97 family</fullName>
    </recommendedName>
</protein>
<accession>A0A1H7N4U9</accession>
<evidence type="ECO:0000313" key="2">
    <source>
        <dbReference type="Proteomes" id="UP000183894"/>
    </source>
</evidence>
<gene>
    <name evidence="1" type="ORF">SAMN04488691_103179</name>
</gene>
<organism evidence="1 2">
    <name type="scientific">Haloferax larsenii</name>
    <dbReference type="NCBI Taxonomy" id="302484"/>
    <lineage>
        <taxon>Archaea</taxon>
        <taxon>Methanobacteriati</taxon>
        <taxon>Methanobacteriota</taxon>
        <taxon>Stenosarchaea group</taxon>
        <taxon>Halobacteria</taxon>
        <taxon>Halobacteriales</taxon>
        <taxon>Haloferacaceae</taxon>
        <taxon>Haloferax</taxon>
    </lineage>
</organism>